<organism evidence="2">
    <name type="scientific">Hubei tetragnatha maxillosa virus 9</name>
    <dbReference type="NCBI Taxonomy" id="1923251"/>
    <lineage>
        <taxon>Viruses</taxon>
        <taxon>Riboviria</taxon>
    </lineage>
</organism>
<sequence>MERNSQNVAKATGGQFDPNQASSTSVPDTLDGDNTFYTLLDPKLINDQHPGKQSSIDSLLTDLEGRTAKMQSILTQSDLRQLAESRERDRHRAIRFDELQVTQEVQGDKFTHRTCHGSLAVKVNDVDINVFVPKDTFVDEYANHYTLVFTRAMKQLDQMYDLQNRRFNKRLFTNELEHAISTQTHRELLMVERKHPGLSIQLRDAILATLVQHFAAEAVMEVRKGYESANIVKDSLTPGGWITSPRKDDILPASKERVLVTVFGFDARQTQNLVTIAFSSKPKLTAEAKMNLFSRLDEARKEQVKQHPKASLMRTVAEADLTQDELLALIFQDQKGEKTECPACRKPISLEGTMFHPYCDVIEWLTNNFFFKYDVEEGFLLKRQAVYIDGAQRVALKRIQTLNARLNDPVNVVSDSSRSICQIQGNRIAKLSEFGKSKWERELDNPRPHQSKQTK</sequence>
<dbReference type="EMBL" id="KX884679">
    <property type="protein sequence ID" value="APG79159.1"/>
    <property type="molecule type" value="Genomic_RNA"/>
</dbReference>
<feature type="region of interest" description="Disordered" evidence="1">
    <location>
        <begin position="1"/>
        <end position="32"/>
    </location>
</feature>
<evidence type="ECO:0000256" key="1">
    <source>
        <dbReference type="SAM" id="MobiDB-lite"/>
    </source>
</evidence>
<proteinExistence type="predicted"/>
<feature type="compositionally biased region" description="Polar residues" evidence="1">
    <location>
        <begin position="17"/>
        <end position="27"/>
    </location>
</feature>
<reference evidence="2" key="1">
    <citation type="journal article" date="2016" name="Nature">
        <title>Redefining the invertebrate RNA virosphere.</title>
        <authorList>
            <person name="Shi M."/>
            <person name="Lin X.D."/>
            <person name="Tian J.H."/>
            <person name="Chen L.J."/>
            <person name="Chen X."/>
            <person name="Li C.X."/>
            <person name="Qin X.C."/>
            <person name="Li J."/>
            <person name="Cao J.P."/>
            <person name="Eden J.S."/>
            <person name="Buchmann J."/>
            <person name="Wang W."/>
            <person name="Xu J."/>
            <person name="Holmes E.C."/>
            <person name="Zhang Y.Z."/>
        </authorList>
    </citation>
    <scope>NUCLEOTIDE SEQUENCE</scope>
    <source>
        <strain evidence="2">QTM27093</strain>
    </source>
</reference>
<name>A0A1L3KP98_9VIRU</name>
<accession>A0A1L3KP98</accession>
<protein>
    <submittedName>
        <fullName evidence="2">Uncharacterized protein</fullName>
    </submittedName>
</protein>
<evidence type="ECO:0000313" key="2">
    <source>
        <dbReference type="EMBL" id="APG79159.1"/>
    </source>
</evidence>